<organism evidence="2 3">
    <name type="scientific">Tritrichomonas foetus</name>
    <dbReference type="NCBI Taxonomy" id="1144522"/>
    <lineage>
        <taxon>Eukaryota</taxon>
        <taxon>Metamonada</taxon>
        <taxon>Parabasalia</taxon>
        <taxon>Tritrichomonadida</taxon>
        <taxon>Tritrichomonadidae</taxon>
        <taxon>Tritrichomonas</taxon>
    </lineage>
</organism>
<dbReference type="GeneID" id="94824558"/>
<protein>
    <recommendedName>
        <fullName evidence="4">EF-hand domain-containing protein</fullName>
    </recommendedName>
</protein>
<dbReference type="Gene3D" id="1.10.238.10">
    <property type="entry name" value="EF-hand"/>
    <property type="match status" value="1"/>
</dbReference>
<evidence type="ECO:0000313" key="2">
    <source>
        <dbReference type="EMBL" id="OHT17699.1"/>
    </source>
</evidence>
<feature type="region of interest" description="Disordered" evidence="1">
    <location>
        <begin position="1"/>
        <end position="21"/>
    </location>
</feature>
<accession>A0A1J4L2N0</accession>
<dbReference type="InterPro" id="IPR011992">
    <property type="entry name" value="EF-hand-dom_pair"/>
</dbReference>
<gene>
    <name evidence="2" type="ORF">TRFO_01014</name>
</gene>
<dbReference type="RefSeq" id="XP_068370835.1">
    <property type="nucleotide sequence ID" value="XM_068489854.1"/>
</dbReference>
<evidence type="ECO:0008006" key="4">
    <source>
        <dbReference type="Google" id="ProtNLM"/>
    </source>
</evidence>
<dbReference type="EMBL" id="MLAK01000001">
    <property type="protein sequence ID" value="OHT17699.1"/>
    <property type="molecule type" value="Genomic_DNA"/>
</dbReference>
<dbReference type="AlphaFoldDB" id="A0A1J4L2N0"/>
<sequence length="148" mass="16833">MPNFNQEDKEAAKAAFDRAKGNSTDTASLFEVVDALRELGISAQSDELYNENNSWDVNFERFCEIYAAKKDEKEKKELNQLVIQSFEALGGKENQQGVVDVNKLTEIFKFFELDIEPEDFLGRAGLDLSSTILFEDYQQIFDLSGARQ</sequence>
<comment type="caution">
    <text evidence="2">The sequence shown here is derived from an EMBL/GenBank/DDBJ whole genome shotgun (WGS) entry which is preliminary data.</text>
</comment>
<keyword evidence="3" id="KW-1185">Reference proteome</keyword>
<dbReference type="VEuPathDB" id="TrichDB:TRFO_01014"/>
<name>A0A1J4L2N0_9EUKA</name>
<evidence type="ECO:0000256" key="1">
    <source>
        <dbReference type="SAM" id="MobiDB-lite"/>
    </source>
</evidence>
<feature type="compositionally biased region" description="Basic and acidic residues" evidence="1">
    <location>
        <begin position="1"/>
        <end position="20"/>
    </location>
</feature>
<reference evidence="2" key="1">
    <citation type="submission" date="2016-10" db="EMBL/GenBank/DDBJ databases">
        <authorList>
            <person name="Benchimol M."/>
            <person name="Almeida L.G."/>
            <person name="Vasconcelos A.T."/>
            <person name="Perreira-Neves A."/>
            <person name="Rosa I.A."/>
            <person name="Tasca T."/>
            <person name="Bogo M.R."/>
            <person name="de Souza W."/>
        </authorList>
    </citation>
    <scope>NUCLEOTIDE SEQUENCE [LARGE SCALE GENOMIC DNA]</scope>
    <source>
        <strain evidence="2">K</strain>
    </source>
</reference>
<evidence type="ECO:0000313" key="3">
    <source>
        <dbReference type="Proteomes" id="UP000179807"/>
    </source>
</evidence>
<proteinExistence type="predicted"/>
<dbReference type="Proteomes" id="UP000179807">
    <property type="component" value="Unassembled WGS sequence"/>
</dbReference>
<dbReference type="OrthoDB" id="10257717at2759"/>
<dbReference type="SUPFAM" id="SSF47473">
    <property type="entry name" value="EF-hand"/>
    <property type="match status" value="1"/>
</dbReference>